<evidence type="ECO:0000256" key="2">
    <source>
        <dbReference type="ARBA" id="ARBA00022723"/>
    </source>
</evidence>
<keyword evidence="3 6" id="KW-0249">Electron transport</keyword>
<dbReference type="EMBL" id="LN650648">
    <property type="protein sequence ID" value="CEI72678.1"/>
    <property type="molecule type" value="Genomic_DNA"/>
</dbReference>
<sequence length="62" mass="6583">MKAFVDRDTCIGCEGCVGICPDVFSMDDEGKSVPVTTDIPENEIESANDAMENCPVGAITIE</sequence>
<keyword evidence="5 6" id="KW-0411">Iron-sulfur</keyword>
<evidence type="ECO:0000256" key="3">
    <source>
        <dbReference type="ARBA" id="ARBA00022982"/>
    </source>
</evidence>
<dbReference type="AlphaFoldDB" id="A0A2P2BQP7"/>
<dbReference type="PANTHER" id="PTHR36923:SF3">
    <property type="entry name" value="FERREDOXIN"/>
    <property type="match status" value="1"/>
</dbReference>
<proteinExistence type="predicted"/>
<dbReference type="PROSITE" id="PS00198">
    <property type="entry name" value="4FE4S_FER_1"/>
    <property type="match status" value="1"/>
</dbReference>
<evidence type="ECO:0000256" key="6">
    <source>
        <dbReference type="RuleBase" id="RU368020"/>
    </source>
</evidence>
<dbReference type="PRINTS" id="PR00352">
    <property type="entry name" value="3FE4SFRDOXIN"/>
</dbReference>
<evidence type="ECO:0000259" key="7">
    <source>
        <dbReference type="PROSITE" id="PS51379"/>
    </source>
</evidence>
<dbReference type="InterPro" id="IPR001080">
    <property type="entry name" value="3Fe4S_ferredoxin"/>
</dbReference>
<evidence type="ECO:0000313" key="8">
    <source>
        <dbReference type="EMBL" id="CEI72678.1"/>
    </source>
</evidence>
<evidence type="ECO:0000256" key="5">
    <source>
        <dbReference type="ARBA" id="ARBA00023014"/>
    </source>
</evidence>
<evidence type="ECO:0000256" key="4">
    <source>
        <dbReference type="ARBA" id="ARBA00023004"/>
    </source>
</evidence>
<evidence type="ECO:0000313" key="9">
    <source>
        <dbReference type="Proteomes" id="UP000245695"/>
    </source>
</evidence>
<dbReference type="SUPFAM" id="SSF54862">
    <property type="entry name" value="4Fe-4S ferredoxins"/>
    <property type="match status" value="1"/>
</dbReference>
<dbReference type="GO" id="GO:0009055">
    <property type="term" value="F:electron transfer activity"/>
    <property type="evidence" value="ECO:0007669"/>
    <property type="project" value="UniProtKB-UniRule"/>
</dbReference>
<dbReference type="GO" id="GO:0051536">
    <property type="term" value="F:iron-sulfur cluster binding"/>
    <property type="evidence" value="ECO:0007669"/>
    <property type="project" value="UniProtKB-KW"/>
</dbReference>
<organism evidence="8 9">
    <name type="scientific">Romboutsia hominis</name>
    <dbReference type="NCBI Taxonomy" id="1507512"/>
    <lineage>
        <taxon>Bacteria</taxon>
        <taxon>Bacillati</taxon>
        <taxon>Bacillota</taxon>
        <taxon>Clostridia</taxon>
        <taxon>Peptostreptococcales</taxon>
        <taxon>Peptostreptococcaceae</taxon>
        <taxon>Romboutsia</taxon>
    </lineage>
</organism>
<dbReference type="RefSeq" id="WP_092926200.1">
    <property type="nucleotide sequence ID" value="NZ_FJTZ01000012.1"/>
</dbReference>
<feature type="domain" description="4Fe-4S ferredoxin-type" evidence="7">
    <location>
        <begin position="1"/>
        <end position="29"/>
    </location>
</feature>
<dbReference type="KEGG" id="rhom:FRIFI_1139"/>
<dbReference type="Pfam" id="PF13370">
    <property type="entry name" value="Fer4_13"/>
    <property type="match status" value="1"/>
</dbReference>
<comment type="function">
    <text evidence="6">Ferredoxins are iron-sulfur proteins that transfer electrons in a wide variety of metabolic reactions.</text>
</comment>
<gene>
    <name evidence="8" type="ORF">FRIFI_1139</name>
</gene>
<accession>A0A2P2BQP7</accession>
<name>A0A2P2BQP7_9FIRM</name>
<dbReference type="InterPro" id="IPR051269">
    <property type="entry name" value="Fe-S_cluster_ET"/>
</dbReference>
<keyword evidence="2 6" id="KW-0479">Metal-binding</keyword>
<dbReference type="PANTHER" id="PTHR36923">
    <property type="entry name" value="FERREDOXIN"/>
    <property type="match status" value="1"/>
</dbReference>
<dbReference type="PROSITE" id="PS51379">
    <property type="entry name" value="4FE4S_FER_2"/>
    <property type="match status" value="1"/>
</dbReference>
<keyword evidence="4 6" id="KW-0408">Iron</keyword>
<keyword evidence="1 6" id="KW-0813">Transport</keyword>
<dbReference type="Gene3D" id="3.30.70.20">
    <property type="match status" value="1"/>
</dbReference>
<dbReference type="GO" id="GO:0005506">
    <property type="term" value="F:iron ion binding"/>
    <property type="evidence" value="ECO:0007669"/>
    <property type="project" value="UniProtKB-UniRule"/>
</dbReference>
<keyword evidence="9" id="KW-1185">Reference proteome</keyword>
<dbReference type="InterPro" id="IPR017896">
    <property type="entry name" value="4Fe4S_Fe-S-bd"/>
</dbReference>
<protein>
    <recommendedName>
        <fullName evidence="6">Ferredoxin</fullName>
    </recommendedName>
</protein>
<evidence type="ECO:0000256" key="1">
    <source>
        <dbReference type="ARBA" id="ARBA00022448"/>
    </source>
</evidence>
<dbReference type="Proteomes" id="UP000245695">
    <property type="component" value="Chromosome 1"/>
</dbReference>
<dbReference type="InterPro" id="IPR017900">
    <property type="entry name" value="4Fe4S_Fe_S_CS"/>
</dbReference>
<reference evidence="8 9" key="1">
    <citation type="submission" date="2014-09" db="EMBL/GenBank/DDBJ databases">
        <authorList>
            <person name="Hornung B.V."/>
        </authorList>
    </citation>
    <scope>NUCLEOTIDE SEQUENCE [LARGE SCALE GENOMIC DNA]</scope>
    <source>
        <strain evidence="8 9">FRIFI</strain>
    </source>
</reference>